<keyword evidence="5 9" id="KW-0812">Transmembrane</keyword>
<protein>
    <submittedName>
        <fullName evidence="11">ABC transporter permease</fullName>
    </submittedName>
</protein>
<feature type="transmembrane region" description="Helical" evidence="9">
    <location>
        <begin position="100"/>
        <end position="122"/>
    </location>
</feature>
<evidence type="ECO:0000256" key="6">
    <source>
        <dbReference type="ARBA" id="ARBA00022989"/>
    </source>
</evidence>
<feature type="transmembrane region" description="Helical" evidence="9">
    <location>
        <begin position="290"/>
        <end position="314"/>
    </location>
</feature>
<feature type="domain" description="ABC transmembrane type-1" evidence="10">
    <location>
        <begin position="96"/>
        <end position="311"/>
    </location>
</feature>
<dbReference type="Proteomes" id="UP000763505">
    <property type="component" value="Unassembled WGS sequence"/>
</dbReference>
<sequence>MGTFIRKRVVTGILVIFISLSITFFLIHLAPGDPVSILAGTDNPSPEMIETLNERYGFDQPLPIQFFTYIGGLLQGDLGFSVIQNQPVLELILARIGPTLLLALTGLILAVIIGTSLGIYAARKNGSKYDVFMSGTSYIFDSMPPFWLGMMLILLFATGLGWFPTSGMVDLRASPDGFEYYLSVAKHMVLPLTTIVLTQIPFFYRIARSSVIQTMSEDFITTYKATGMEEGKIFRKYVFKNAILPTITMFGISLAYVLAGLAIIEIVFAWPGMGRLLLDSIMQRDYPLLMGIYLFISISIAVTMVLVDVVYSVIDKRIKNT</sequence>
<evidence type="ECO:0000256" key="2">
    <source>
        <dbReference type="ARBA" id="ARBA00022448"/>
    </source>
</evidence>
<comment type="similarity">
    <text evidence="9">Belongs to the binding-protein-dependent transport system permease family.</text>
</comment>
<evidence type="ECO:0000313" key="11">
    <source>
        <dbReference type="EMBL" id="HJE20402.1"/>
    </source>
</evidence>
<evidence type="ECO:0000256" key="7">
    <source>
        <dbReference type="ARBA" id="ARBA00023112"/>
    </source>
</evidence>
<dbReference type="PROSITE" id="PS50928">
    <property type="entry name" value="ABC_TM1"/>
    <property type="match status" value="1"/>
</dbReference>
<proteinExistence type="inferred from homology"/>
<dbReference type="PANTHER" id="PTHR43163">
    <property type="entry name" value="DIPEPTIDE TRANSPORT SYSTEM PERMEASE PROTEIN DPPB-RELATED"/>
    <property type="match status" value="1"/>
</dbReference>
<dbReference type="Gene3D" id="1.10.3720.10">
    <property type="entry name" value="MetI-like"/>
    <property type="match status" value="1"/>
</dbReference>
<comment type="subcellular location">
    <subcellularLocation>
        <location evidence="1 9">Cell membrane</location>
        <topology evidence="1 9">Multi-pass membrane protein</topology>
    </subcellularLocation>
</comment>
<keyword evidence="7" id="KW-0921">Nickel transport</keyword>
<name>A0A921DYA7_9STAP</name>
<dbReference type="EMBL" id="DYYI01000094">
    <property type="protein sequence ID" value="HJE20402.1"/>
    <property type="molecule type" value="Genomic_DNA"/>
</dbReference>
<reference evidence="11" key="1">
    <citation type="journal article" date="2021" name="PeerJ">
        <title>Extensive microbial diversity within the chicken gut microbiome revealed by metagenomics and culture.</title>
        <authorList>
            <person name="Gilroy R."/>
            <person name="Ravi A."/>
            <person name="Getino M."/>
            <person name="Pursley I."/>
            <person name="Horton D.L."/>
            <person name="Alikhan N.F."/>
            <person name="Baker D."/>
            <person name="Gharbi K."/>
            <person name="Hall N."/>
            <person name="Watson M."/>
            <person name="Adriaenssens E.M."/>
            <person name="Foster-Nyarko E."/>
            <person name="Jarju S."/>
            <person name="Secka A."/>
            <person name="Antonio M."/>
            <person name="Oren A."/>
            <person name="Chaudhuri R.R."/>
            <person name="La Ragione R."/>
            <person name="Hildebrand F."/>
            <person name="Pallen M.J."/>
        </authorList>
    </citation>
    <scope>NUCLEOTIDE SEQUENCE</scope>
    <source>
        <strain evidence="11">6019</strain>
    </source>
</reference>
<feature type="transmembrane region" description="Helical" evidence="9">
    <location>
        <begin position="9"/>
        <end position="30"/>
    </location>
</feature>
<dbReference type="GO" id="GO:0005886">
    <property type="term" value="C:plasma membrane"/>
    <property type="evidence" value="ECO:0007669"/>
    <property type="project" value="UniProtKB-SubCell"/>
</dbReference>
<dbReference type="GO" id="GO:0055085">
    <property type="term" value="P:transmembrane transport"/>
    <property type="evidence" value="ECO:0007669"/>
    <property type="project" value="InterPro"/>
</dbReference>
<dbReference type="Pfam" id="PF00528">
    <property type="entry name" value="BPD_transp_1"/>
    <property type="match status" value="1"/>
</dbReference>
<dbReference type="GO" id="GO:0015675">
    <property type="term" value="P:nickel cation transport"/>
    <property type="evidence" value="ECO:0007669"/>
    <property type="project" value="UniProtKB-KW"/>
</dbReference>
<evidence type="ECO:0000256" key="3">
    <source>
        <dbReference type="ARBA" id="ARBA00022475"/>
    </source>
</evidence>
<evidence type="ECO:0000256" key="9">
    <source>
        <dbReference type="RuleBase" id="RU363032"/>
    </source>
</evidence>
<dbReference type="InterPro" id="IPR035906">
    <property type="entry name" value="MetI-like_sf"/>
</dbReference>
<keyword evidence="4" id="KW-0533">Nickel</keyword>
<evidence type="ECO:0000256" key="5">
    <source>
        <dbReference type="ARBA" id="ARBA00022692"/>
    </source>
</evidence>
<keyword evidence="8 9" id="KW-0472">Membrane</keyword>
<evidence type="ECO:0000256" key="1">
    <source>
        <dbReference type="ARBA" id="ARBA00004651"/>
    </source>
</evidence>
<organism evidence="11 12">
    <name type="scientific">Aliicoccus persicus</name>
    <dbReference type="NCBI Taxonomy" id="930138"/>
    <lineage>
        <taxon>Bacteria</taxon>
        <taxon>Bacillati</taxon>
        <taxon>Bacillota</taxon>
        <taxon>Bacilli</taxon>
        <taxon>Bacillales</taxon>
        <taxon>Staphylococcaceae</taxon>
        <taxon>Aliicoccus</taxon>
    </lineage>
</organism>
<gene>
    <name evidence="11" type="ORF">K8V35_08625</name>
</gene>
<dbReference type="AlphaFoldDB" id="A0A921DYA7"/>
<keyword evidence="6 9" id="KW-1133">Transmembrane helix</keyword>
<dbReference type="SUPFAM" id="SSF161098">
    <property type="entry name" value="MetI-like"/>
    <property type="match status" value="1"/>
</dbReference>
<keyword evidence="2 9" id="KW-0813">Transport</keyword>
<keyword evidence="7" id="KW-0406">Ion transport</keyword>
<comment type="caution">
    <text evidence="11">The sequence shown here is derived from an EMBL/GenBank/DDBJ whole genome shotgun (WGS) entry which is preliminary data.</text>
</comment>
<reference evidence="11" key="2">
    <citation type="submission" date="2021-09" db="EMBL/GenBank/DDBJ databases">
        <authorList>
            <person name="Gilroy R."/>
        </authorList>
    </citation>
    <scope>NUCLEOTIDE SEQUENCE</scope>
    <source>
        <strain evidence="11">6019</strain>
    </source>
</reference>
<feature type="transmembrane region" description="Helical" evidence="9">
    <location>
        <begin position="184"/>
        <end position="204"/>
    </location>
</feature>
<evidence type="ECO:0000256" key="4">
    <source>
        <dbReference type="ARBA" id="ARBA00022596"/>
    </source>
</evidence>
<dbReference type="CDD" id="cd06261">
    <property type="entry name" value="TM_PBP2"/>
    <property type="match status" value="1"/>
</dbReference>
<evidence type="ECO:0000259" key="10">
    <source>
        <dbReference type="PROSITE" id="PS50928"/>
    </source>
</evidence>
<dbReference type="Pfam" id="PF19300">
    <property type="entry name" value="BPD_transp_1_N"/>
    <property type="match status" value="1"/>
</dbReference>
<feature type="transmembrane region" description="Helical" evidence="9">
    <location>
        <begin position="242"/>
        <end position="270"/>
    </location>
</feature>
<evidence type="ECO:0000256" key="8">
    <source>
        <dbReference type="ARBA" id="ARBA00023136"/>
    </source>
</evidence>
<feature type="transmembrane region" description="Helical" evidence="9">
    <location>
        <begin position="143"/>
        <end position="164"/>
    </location>
</feature>
<dbReference type="InterPro" id="IPR000515">
    <property type="entry name" value="MetI-like"/>
</dbReference>
<keyword evidence="3" id="KW-1003">Cell membrane</keyword>
<dbReference type="PANTHER" id="PTHR43163:SF9">
    <property type="entry name" value="ABC TRANSPORTER PERMEASE PROTEIN"/>
    <property type="match status" value="1"/>
</dbReference>
<evidence type="ECO:0000313" key="12">
    <source>
        <dbReference type="Proteomes" id="UP000763505"/>
    </source>
</evidence>
<accession>A0A921DYA7</accession>
<dbReference type="InterPro" id="IPR045621">
    <property type="entry name" value="BPD_transp_1_N"/>
</dbReference>